<evidence type="ECO:0000256" key="6">
    <source>
        <dbReference type="ARBA" id="ARBA00023316"/>
    </source>
</evidence>
<dbReference type="RefSeq" id="WP_344125076.1">
    <property type="nucleotide sequence ID" value="NZ_BAAARA010000001.1"/>
</dbReference>
<evidence type="ECO:0000259" key="9">
    <source>
        <dbReference type="PROSITE" id="PS52029"/>
    </source>
</evidence>
<feature type="domain" description="L,D-TPase catalytic" evidence="9">
    <location>
        <begin position="236"/>
        <end position="357"/>
    </location>
</feature>
<dbReference type="InterPro" id="IPR005490">
    <property type="entry name" value="LD_TPept_cat_dom"/>
</dbReference>
<evidence type="ECO:0000256" key="2">
    <source>
        <dbReference type="ARBA" id="ARBA00022679"/>
    </source>
</evidence>
<organism evidence="10 11">
    <name type="scientific">Saccharopolyspora halophila</name>
    <dbReference type="NCBI Taxonomy" id="405551"/>
    <lineage>
        <taxon>Bacteria</taxon>
        <taxon>Bacillati</taxon>
        <taxon>Actinomycetota</taxon>
        <taxon>Actinomycetes</taxon>
        <taxon>Pseudonocardiales</taxon>
        <taxon>Pseudonocardiaceae</taxon>
        <taxon>Saccharopolyspora</taxon>
    </lineage>
</organism>
<keyword evidence="6 7" id="KW-0961">Cell wall biogenesis/degradation</keyword>
<feature type="chain" id="PRO_5047357539" evidence="8">
    <location>
        <begin position="29"/>
        <end position="385"/>
    </location>
</feature>
<dbReference type="Pfam" id="PF17964">
    <property type="entry name" value="Big_10"/>
    <property type="match status" value="1"/>
</dbReference>
<dbReference type="InterPro" id="IPR041280">
    <property type="entry name" value="Big_10"/>
</dbReference>
<dbReference type="InterPro" id="IPR038063">
    <property type="entry name" value="Transpep_catalytic_dom"/>
</dbReference>
<keyword evidence="11" id="KW-1185">Reference proteome</keyword>
<evidence type="ECO:0000256" key="7">
    <source>
        <dbReference type="PROSITE-ProRule" id="PRU01373"/>
    </source>
</evidence>
<gene>
    <name evidence="10" type="ORF">GCM10009854_00280</name>
</gene>
<keyword evidence="3 7" id="KW-0133">Cell shape</keyword>
<dbReference type="Pfam" id="PF03734">
    <property type="entry name" value="YkuD"/>
    <property type="match status" value="1"/>
</dbReference>
<comment type="pathway">
    <text evidence="1 7">Cell wall biogenesis; peptidoglycan biosynthesis.</text>
</comment>
<evidence type="ECO:0000313" key="11">
    <source>
        <dbReference type="Proteomes" id="UP001501218"/>
    </source>
</evidence>
<protein>
    <submittedName>
        <fullName evidence="10">Ig-like domain-containing protein</fullName>
    </submittedName>
</protein>
<dbReference type="CDD" id="cd16913">
    <property type="entry name" value="YkuD_like"/>
    <property type="match status" value="1"/>
</dbReference>
<dbReference type="Gene3D" id="2.40.440.10">
    <property type="entry name" value="L,D-transpeptidase catalytic domain-like"/>
    <property type="match status" value="1"/>
</dbReference>
<reference evidence="10 11" key="1">
    <citation type="journal article" date="2019" name="Int. J. Syst. Evol. Microbiol.">
        <title>The Global Catalogue of Microorganisms (GCM) 10K type strain sequencing project: providing services to taxonomists for standard genome sequencing and annotation.</title>
        <authorList>
            <consortium name="The Broad Institute Genomics Platform"/>
            <consortium name="The Broad Institute Genome Sequencing Center for Infectious Disease"/>
            <person name="Wu L."/>
            <person name="Ma J."/>
        </authorList>
    </citation>
    <scope>NUCLEOTIDE SEQUENCE [LARGE SCALE GENOMIC DNA]</scope>
    <source>
        <strain evidence="10 11">JCM 16221</strain>
    </source>
</reference>
<accession>A0ABN3FFT5</accession>
<evidence type="ECO:0000256" key="4">
    <source>
        <dbReference type="ARBA" id="ARBA00022984"/>
    </source>
</evidence>
<dbReference type="CDD" id="cd13432">
    <property type="entry name" value="LDT_IgD_like_2"/>
    <property type="match status" value="1"/>
</dbReference>
<name>A0ABN3FFT5_9PSEU</name>
<dbReference type="Gene3D" id="2.60.40.3780">
    <property type="match status" value="1"/>
</dbReference>
<feature type="signal peptide" evidence="8">
    <location>
        <begin position="1"/>
        <end position="28"/>
    </location>
</feature>
<feature type="active site" description="Proton donor/acceptor" evidence="7">
    <location>
        <position position="315"/>
    </location>
</feature>
<proteinExistence type="predicted"/>
<dbReference type="SUPFAM" id="SSF141523">
    <property type="entry name" value="L,D-transpeptidase catalytic domain-like"/>
    <property type="match status" value="1"/>
</dbReference>
<dbReference type="PROSITE" id="PS52029">
    <property type="entry name" value="LD_TPASE"/>
    <property type="match status" value="1"/>
</dbReference>
<dbReference type="PANTHER" id="PTHR30582">
    <property type="entry name" value="L,D-TRANSPEPTIDASE"/>
    <property type="match status" value="1"/>
</dbReference>
<evidence type="ECO:0000256" key="8">
    <source>
        <dbReference type="SAM" id="SignalP"/>
    </source>
</evidence>
<keyword evidence="8" id="KW-0732">Signal</keyword>
<sequence length="385" mass="41883">MTGAKLRLPLRALLAVLAGALMISGCSSPPTNPQAKPADPVAKVSFEPGAGAQRVNPAAPISASVQRGEFDSIELRNSDGDSVEGKLAADGQSWKATEALGYGKSYSWSGRATGDDGKQVEVRGEFRTVNPDKTNHATINPRDDAVVGVAMPISIKFDEPVEDRAAVQRALRVRSSTPVEGSWAWLNDEQVDYRPKDYWPANTHVAVEADLYGLDLGGGSYGQADLTTDFDIGRAQIVKADVRTHQMAVVRDGKQVASYAASYGKEDDPGRNTPNGTYMIMAKHPVEIMDNPEYHYRNVRKTWAARFSNHGEFIHENQDNIAALGKVNNTHGCINLSAADAKAYFDSALIGDPVEVVGSASEMEPRYDVYDWLLDWDQWKAKSAL</sequence>
<evidence type="ECO:0000256" key="3">
    <source>
        <dbReference type="ARBA" id="ARBA00022960"/>
    </source>
</evidence>
<feature type="active site" description="Nucleophile" evidence="7">
    <location>
        <position position="333"/>
    </location>
</feature>
<evidence type="ECO:0000256" key="1">
    <source>
        <dbReference type="ARBA" id="ARBA00004752"/>
    </source>
</evidence>
<dbReference type="Proteomes" id="UP001501218">
    <property type="component" value="Unassembled WGS sequence"/>
</dbReference>
<comment type="caution">
    <text evidence="10">The sequence shown here is derived from an EMBL/GenBank/DDBJ whole genome shotgun (WGS) entry which is preliminary data.</text>
</comment>
<dbReference type="PANTHER" id="PTHR30582:SF2">
    <property type="entry name" value="L,D-TRANSPEPTIDASE YCIB-RELATED"/>
    <property type="match status" value="1"/>
</dbReference>
<keyword evidence="5" id="KW-0012">Acyltransferase</keyword>
<dbReference type="InterPro" id="IPR050979">
    <property type="entry name" value="LD-transpeptidase"/>
</dbReference>
<evidence type="ECO:0000256" key="5">
    <source>
        <dbReference type="ARBA" id="ARBA00023315"/>
    </source>
</evidence>
<keyword evidence="2" id="KW-0808">Transferase</keyword>
<evidence type="ECO:0000313" key="10">
    <source>
        <dbReference type="EMBL" id="GAA2329479.1"/>
    </source>
</evidence>
<dbReference type="EMBL" id="BAAARA010000001">
    <property type="protein sequence ID" value="GAA2329479.1"/>
    <property type="molecule type" value="Genomic_DNA"/>
</dbReference>
<keyword evidence="4 7" id="KW-0573">Peptidoglycan synthesis</keyword>
<dbReference type="Gene3D" id="2.60.40.3710">
    <property type="match status" value="1"/>
</dbReference>
<dbReference type="PROSITE" id="PS51257">
    <property type="entry name" value="PROKAR_LIPOPROTEIN"/>
    <property type="match status" value="1"/>
</dbReference>